<dbReference type="AlphaFoldDB" id="A0A6G0WEV6"/>
<evidence type="ECO:0000313" key="3">
    <source>
        <dbReference type="Proteomes" id="UP000481153"/>
    </source>
</evidence>
<comment type="caution">
    <text evidence="2">The sequence shown here is derived from an EMBL/GenBank/DDBJ whole genome shotgun (WGS) entry which is preliminary data.</text>
</comment>
<reference evidence="2 3" key="1">
    <citation type="submission" date="2019-07" db="EMBL/GenBank/DDBJ databases">
        <title>Genomics analysis of Aphanomyces spp. identifies a new class of oomycete effector associated with host adaptation.</title>
        <authorList>
            <person name="Gaulin E."/>
        </authorList>
    </citation>
    <scope>NUCLEOTIDE SEQUENCE [LARGE SCALE GENOMIC DNA]</scope>
    <source>
        <strain evidence="2 3">ATCC 201684</strain>
    </source>
</reference>
<keyword evidence="3" id="KW-1185">Reference proteome</keyword>
<feature type="region of interest" description="Disordered" evidence="1">
    <location>
        <begin position="229"/>
        <end position="258"/>
    </location>
</feature>
<proteinExistence type="predicted"/>
<accession>A0A6G0WEV6</accession>
<evidence type="ECO:0000313" key="2">
    <source>
        <dbReference type="EMBL" id="KAF0725906.1"/>
    </source>
</evidence>
<name>A0A6G0WEV6_9STRA</name>
<dbReference type="EMBL" id="VJMJ01000231">
    <property type="protein sequence ID" value="KAF0725906.1"/>
    <property type="molecule type" value="Genomic_DNA"/>
</dbReference>
<sequence length="258" mass="29024">MENETPETALTLVSNFSVQLQSLQTQVDSSSVMFNSFNDRLNLALQTSQSQHELAATSMNSLSISLHGLSKRTNQVQLKMNSTYGELKSVLTDLQHSNRSPTLETDFVRLETVLAGQQTTISNLHQSLQQHSAEQQRISQNLETLDNDRASDFYRILHELQLLSRFHEETPSTTQQKLDRSELHQVELIESNRRLHEQVDALTQGNSTLLHRIQTLEVACQRLSHEIHAVSKSESDTPVSTNGFDSPKSPPDSTIGYS</sequence>
<dbReference type="VEuPathDB" id="FungiDB:AeMF1_012287"/>
<dbReference type="Proteomes" id="UP000481153">
    <property type="component" value="Unassembled WGS sequence"/>
</dbReference>
<organism evidence="2 3">
    <name type="scientific">Aphanomyces euteiches</name>
    <dbReference type="NCBI Taxonomy" id="100861"/>
    <lineage>
        <taxon>Eukaryota</taxon>
        <taxon>Sar</taxon>
        <taxon>Stramenopiles</taxon>
        <taxon>Oomycota</taxon>
        <taxon>Saprolegniomycetes</taxon>
        <taxon>Saprolegniales</taxon>
        <taxon>Verrucalvaceae</taxon>
        <taxon>Aphanomyces</taxon>
    </lineage>
</organism>
<evidence type="ECO:0000256" key="1">
    <source>
        <dbReference type="SAM" id="MobiDB-lite"/>
    </source>
</evidence>
<protein>
    <submittedName>
        <fullName evidence="2">Uncharacterized protein</fullName>
    </submittedName>
</protein>
<gene>
    <name evidence="2" type="ORF">Ae201684_015757</name>
</gene>